<reference evidence="4" key="1">
    <citation type="submission" date="2021-01" db="UniProtKB">
        <authorList>
            <consortium name="EnsemblMetazoa"/>
        </authorList>
    </citation>
    <scope>IDENTIFICATION</scope>
</reference>
<evidence type="ECO:0000313" key="4">
    <source>
        <dbReference type="EnsemblMetazoa" id="XP_022672275"/>
    </source>
</evidence>
<dbReference type="EnsemblMetazoa" id="XM_022816541">
    <property type="protein sequence ID" value="XP_022672276"/>
    <property type="gene ID" value="LOC111254992"/>
</dbReference>
<dbReference type="Gene3D" id="3.40.50.1820">
    <property type="entry name" value="alpha/beta hydrolase"/>
    <property type="match status" value="1"/>
</dbReference>
<dbReference type="InterPro" id="IPR029058">
    <property type="entry name" value="AB_hydrolase_fold"/>
</dbReference>
<evidence type="ECO:0000256" key="2">
    <source>
        <dbReference type="ARBA" id="ARBA00022801"/>
    </source>
</evidence>
<dbReference type="PRINTS" id="PR00111">
    <property type="entry name" value="ABHYDROLASE"/>
</dbReference>
<dbReference type="InParanoid" id="A0A7M7MF92"/>
<evidence type="ECO:0000313" key="5">
    <source>
        <dbReference type="Proteomes" id="UP000594260"/>
    </source>
</evidence>
<dbReference type="RefSeq" id="XP_022672276.1">
    <property type="nucleotide sequence ID" value="XM_022816541.1"/>
</dbReference>
<dbReference type="AlphaFoldDB" id="A0A7M7MF92"/>
<dbReference type="PANTHER" id="PTHR43798">
    <property type="entry name" value="MONOACYLGLYCEROL LIPASE"/>
    <property type="match status" value="1"/>
</dbReference>
<comment type="similarity">
    <text evidence="1">Belongs to the AB hydrolase superfamily.</text>
</comment>
<name>A0A7M7MF92_VARDE</name>
<dbReference type="OMA" id="HIAARAW"/>
<dbReference type="PANTHER" id="PTHR43798:SF14">
    <property type="entry name" value="SERINE HYDROLASE-LIKE PROTEIN DDB_G0286239"/>
    <property type="match status" value="1"/>
</dbReference>
<keyword evidence="5" id="KW-1185">Reference proteome</keyword>
<dbReference type="InterPro" id="IPR050266">
    <property type="entry name" value="AB_hydrolase_sf"/>
</dbReference>
<dbReference type="EnsemblMetazoa" id="XM_022816542">
    <property type="protein sequence ID" value="XP_022672277"/>
    <property type="gene ID" value="LOC111254992"/>
</dbReference>
<dbReference type="FunCoup" id="A0A7M7MF92">
    <property type="interactions" value="114"/>
</dbReference>
<accession>A0A7M7MF92</accession>
<evidence type="ECO:0000259" key="3">
    <source>
        <dbReference type="Pfam" id="PF00561"/>
    </source>
</evidence>
<dbReference type="KEGG" id="vde:111254992"/>
<dbReference type="OrthoDB" id="190201at2759"/>
<dbReference type="SUPFAM" id="SSF53474">
    <property type="entry name" value="alpha/beta-Hydrolases"/>
    <property type="match status" value="1"/>
</dbReference>
<dbReference type="InterPro" id="IPR000073">
    <property type="entry name" value="AB_hydrolase_1"/>
</dbReference>
<sequence>MNTGSGGKLAKRVLRIARPLGGPFSGRAASGVKTLQVLINKPHGTRTVTSYKDKWTCQEIRIPTPCGSLAAKSWGPIDGAPILALHGWQDNANTFDLLIPLLKPKFRIIALDFVGHGYSSHLAPGLYYSPNNFIMDVERTANYFGWEHFAIIGHSMGGGIGHMYSMLFPERLRTLITIDVPLPVTMTTDKFVMGTVFSTLNLIRIEKEYFGKKPFVYSTQEIIQKHMATTKDAYTKEAVEILMRRGCTQVGPDQFAINRDRRIKYMFWNSFDVTTAEELAARYKNALLAIRCLPMRFPRQAYHRIQAIYRKNCLHYQYNEVEGLHHIHMTDPQKIAPIINDFLDNCPY</sequence>
<dbReference type="GO" id="GO:0016787">
    <property type="term" value="F:hydrolase activity"/>
    <property type="evidence" value="ECO:0007669"/>
    <property type="project" value="UniProtKB-KW"/>
</dbReference>
<dbReference type="Proteomes" id="UP000594260">
    <property type="component" value="Unplaced"/>
</dbReference>
<dbReference type="RefSeq" id="XP_022672275.1">
    <property type="nucleotide sequence ID" value="XM_022816540.1"/>
</dbReference>
<dbReference type="GO" id="GO:0016020">
    <property type="term" value="C:membrane"/>
    <property type="evidence" value="ECO:0007669"/>
    <property type="project" value="TreeGrafter"/>
</dbReference>
<dbReference type="GeneID" id="111254992"/>
<keyword evidence="2" id="KW-0378">Hydrolase</keyword>
<proteinExistence type="inferred from homology"/>
<feature type="domain" description="AB hydrolase-1" evidence="3">
    <location>
        <begin position="81"/>
        <end position="204"/>
    </location>
</feature>
<dbReference type="RefSeq" id="XP_022672277.1">
    <property type="nucleotide sequence ID" value="XM_022816542.1"/>
</dbReference>
<organism evidence="4 5">
    <name type="scientific">Varroa destructor</name>
    <name type="common">Honeybee mite</name>
    <dbReference type="NCBI Taxonomy" id="109461"/>
    <lineage>
        <taxon>Eukaryota</taxon>
        <taxon>Metazoa</taxon>
        <taxon>Ecdysozoa</taxon>
        <taxon>Arthropoda</taxon>
        <taxon>Chelicerata</taxon>
        <taxon>Arachnida</taxon>
        <taxon>Acari</taxon>
        <taxon>Parasitiformes</taxon>
        <taxon>Mesostigmata</taxon>
        <taxon>Gamasina</taxon>
        <taxon>Dermanyssoidea</taxon>
        <taxon>Varroidae</taxon>
        <taxon>Varroa</taxon>
    </lineage>
</organism>
<evidence type="ECO:0000256" key="1">
    <source>
        <dbReference type="ARBA" id="ARBA00008645"/>
    </source>
</evidence>
<dbReference type="EnsemblMetazoa" id="XM_022816540">
    <property type="protein sequence ID" value="XP_022672275"/>
    <property type="gene ID" value="LOC111254992"/>
</dbReference>
<dbReference type="Pfam" id="PF00561">
    <property type="entry name" value="Abhydrolase_1"/>
    <property type="match status" value="1"/>
</dbReference>
<protein>
    <recommendedName>
        <fullName evidence="3">AB hydrolase-1 domain-containing protein</fullName>
    </recommendedName>
</protein>